<dbReference type="Pfam" id="PF00583">
    <property type="entry name" value="Acetyltransf_1"/>
    <property type="match status" value="1"/>
</dbReference>
<dbReference type="PROSITE" id="PS51186">
    <property type="entry name" value="GNAT"/>
    <property type="match status" value="1"/>
</dbReference>
<dbReference type="CDD" id="cd04301">
    <property type="entry name" value="NAT_SF"/>
    <property type="match status" value="1"/>
</dbReference>
<comment type="caution">
    <text evidence="4">The sequence shown here is derived from an EMBL/GenBank/DDBJ whole genome shotgun (WGS) entry which is preliminary data.</text>
</comment>
<proteinExistence type="predicted"/>
<dbReference type="OrthoDB" id="336415at2"/>
<protein>
    <submittedName>
        <fullName evidence="4">N-acetyltransferase GCN5</fullName>
    </submittedName>
</protein>
<dbReference type="InterPro" id="IPR050832">
    <property type="entry name" value="Bact_Acetyltransf"/>
</dbReference>
<evidence type="ECO:0000256" key="1">
    <source>
        <dbReference type="ARBA" id="ARBA00022679"/>
    </source>
</evidence>
<gene>
    <name evidence="4" type="ORF">NA2_14652</name>
</gene>
<dbReference type="Gene3D" id="3.40.630.30">
    <property type="match status" value="1"/>
</dbReference>
<dbReference type="EMBL" id="AMRM01000016">
    <property type="protein sequence ID" value="EKF18161.1"/>
    <property type="molecule type" value="Genomic_DNA"/>
</dbReference>
<keyword evidence="1 4" id="KW-0808">Transferase</keyword>
<organism evidence="4 5">
    <name type="scientific">Nitratireductor pacificus pht-3B</name>
    <dbReference type="NCBI Taxonomy" id="391937"/>
    <lineage>
        <taxon>Bacteria</taxon>
        <taxon>Pseudomonadati</taxon>
        <taxon>Pseudomonadota</taxon>
        <taxon>Alphaproteobacteria</taxon>
        <taxon>Hyphomicrobiales</taxon>
        <taxon>Phyllobacteriaceae</taxon>
        <taxon>Nitratireductor</taxon>
    </lineage>
</organism>
<evidence type="ECO:0000313" key="4">
    <source>
        <dbReference type="EMBL" id="EKF18161.1"/>
    </source>
</evidence>
<dbReference type="eggNOG" id="COG0456">
    <property type="taxonomic scope" value="Bacteria"/>
</dbReference>
<dbReference type="GO" id="GO:0016747">
    <property type="term" value="F:acyltransferase activity, transferring groups other than amino-acyl groups"/>
    <property type="evidence" value="ECO:0007669"/>
    <property type="project" value="InterPro"/>
</dbReference>
<evidence type="ECO:0000256" key="2">
    <source>
        <dbReference type="ARBA" id="ARBA00023315"/>
    </source>
</evidence>
<dbReference type="Proteomes" id="UP000006786">
    <property type="component" value="Unassembled WGS sequence"/>
</dbReference>
<dbReference type="RefSeq" id="WP_008597778.1">
    <property type="nucleotide sequence ID" value="NZ_AMRM01000016.1"/>
</dbReference>
<keyword evidence="5" id="KW-1185">Reference proteome</keyword>
<dbReference type="STRING" id="391937.NA2_14652"/>
<sequence length="184" mass="20986">MQLEQVAFREPDADLFNRLLPVARRVFADTFSHRYEPAAFERFCEEVYRPGGTMSRDFDAPGIRWRVAMAAGEPIGYAKLTPLRAPAADPDPGALELQQLYVVREWHGSGVAGHLMEWALETALTESVGEVYLTVFDHNERAKRFYARYGFEEVGRCTFRLGDRVDDDRIWRVRLQSRGSAGKA</sequence>
<feature type="domain" description="N-acetyltransferase" evidence="3">
    <location>
        <begin position="6"/>
        <end position="176"/>
    </location>
</feature>
<reference evidence="4 5" key="1">
    <citation type="journal article" date="2012" name="J. Bacteriol.">
        <title>Genome Sequence of Nitratireductor pacificus Type Strain pht-3B.</title>
        <authorList>
            <person name="Lai Q."/>
            <person name="Li G."/>
            <person name="Shao Z."/>
        </authorList>
    </citation>
    <scope>NUCLEOTIDE SEQUENCE [LARGE SCALE GENOMIC DNA]</scope>
    <source>
        <strain evidence="5">pht-3B</strain>
    </source>
</reference>
<dbReference type="AlphaFoldDB" id="K2M7J4"/>
<dbReference type="PATRIC" id="fig|391937.3.peg.3014"/>
<keyword evidence="2" id="KW-0012">Acyltransferase</keyword>
<name>K2M7J4_9HYPH</name>
<evidence type="ECO:0000259" key="3">
    <source>
        <dbReference type="PROSITE" id="PS51186"/>
    </source>
</evidence>
<dbReference type="PANTHER" id="PTHR43877">
    <property type="entry name" value="AMINOALKYLPHOSPHONATE N-ACETYLTRANSFERASE-RELATED-RELATED"/>
    <property type="match status" value="1"/>
</dbReference>
<dbReference type="InterPro" id="IPR016181">
    <property type="entry name" value="Acyl_CoA_acyltransferase"/>
</dbReference>
<dbReference type="InterPro" id="IPR000182">
    <property type="entry name" value="GNAT_dom"/>
</dbReference>
<evidence type="ECO:0000313" key="5">
    <source>
        <dbReference type="Proteomes" id="UP000006786"/>
    </source>
</evidence>
<dbReference type="SUPFAM" id="SSF55729">
    <property type="entry name" value="Acyl-CoA N-acyltransferases (Nat)"/>
    <property type="match status" value="1"/>
</dbReference>
<accession>K2M7J4</accession>